<dbReference type="GO" id="GO:0005737">
    <property type="term" value="C:cytoplasm"/>
    <property type="evidence" value="ECO:0007669"/>
    <property type="project" value="UniProtKB-ARBA"/>
</dbReference>
<dbReference type="InterPro" id="IPR008979">
    <property type="entry name" value="Galactose-bd-like_sf"/>
</dbReference>
<keyword evidence="4" id="KW-1185">Reference proteome</keyword>
<evidence type="ECO:0000313" key="3">
    <source>
        <dbReference type="EMBL" id="KAK7574247.1"/>
    </source>
</evidence>
<organism evidence="3 4">
    <name type="scientific">Parthenolecanium corni</name>
    <dbReference type="NCBI Taxonomy" id="536013"/>
    <lineage>
        <taxon>Eukaryota</taxon>
        <taxon>Metazoa</taxon>
        <taxon>Ecdysozoa</taxon>
        <taxon>Arthropoda</taxon>
        <taxon>Hexapoda</taxon>
        <taxon>Insecta</taxon>
        <taxon>Pterygota</taxon>
        <taxon>Neoptera</taxon>
        <taxon>Paraneoptera</taxon>
        <taxon>Hemiptera</taxon>
        <taxon>Sternorrhyncha</taxon>
        <taxon>Coccoidea</taxon>
        <taxon>Coccidae</taxon>
        <taxon>Parthenolecanium</taxon>
    </lineage>
</organism>
<dbReference type="SMART" id="SM00256">
    <property type="entry name" value="FBOX"/>
    <property type="match status" value="1"/>
</dbReference>
<dbReference type="PANTHER" id="PTHR12125:SF5">
    <property type="entry name" value="F-BOX DOMAIN-CONTAINING PROTEIN"/>
    <property type="match status" value="1"/>
</dbReference>
<dbReference type="AlphaFoldDB" id="A0AAN9T5D8"/>
<dbReference type="InterPro" id="IPR039752">
    <property type="entry name" value="F-box_only"/>
</dbReference>
<dbReference type="PROSITE" id="PS50181">
    <property type="entry name" value="FBOX"/>
    <property type="match status" value="1"/>
</dbReference>
<dbReference type="SUPFAM" id="SSF49785">
    <property type="entry name" value="Galactose-binding domain-like"/>
    <property type="match status" value="1"/>
</dbReference>
<dbReference type="PROSITE" id="PS51114">
    <property type="entry name" value="FBA"/>
    <property type="match status" value="1"/>
</dbReference>
<dbReference type="Pfam" id="PF04300">
    <property type="entry name" value="FBA"/>
    <property type="match status" value="1"/>
</dbReference>
<name>A0AAN9T5D8_9HEMI</name>
<dbReference type="InterPro" id="IPR001810">
    <property type="entry name" value="F-box_dom"/>
</dbReference>
<dbReference type="Gene3D" id="1.20.1280.50">
    <property type="match status" value="1"/>
</dbReference>
<dbReference type="GO" id="GO:0061630">
    <property type="term" value="F:ubiquitin protein ligase activity"/>
    <property type="evidence" value="ECO:0007669"/>
    <property type="project" value="TreeGrafter"/>
</dbReference>
<feature type="domain" description="FBA" evidence="2">
    <location>
        <begin position="77"/>
        <end position="278"/>
    </location>
</feature>
<dbReference type="GO" id="GO:0031146">
    <property type="term" value="P:SCF-dependent proteasomal ubiquitin-dependent protein catabolic process"/>
    <property type="evidence" value="ECO:0007669"/>
    <property type="project" value="TreeGrafter"/>
</dbReference>
<dbReference type="GO" id="GO:0019005">
    <property type="term" value="C:SCF ubiquitin ligase complex"/>
    <property type="evidence" value="ECO:0007669"/>
    <property type="project" value="TreeGrafter"/>
</dbReference>
<dbReference type="SUPFAM" id="SSF81383">
    <property type="entry name" value="F-box domain"/>
    <property type="match status" value="1"/>
</dbReference>
<protein>
    <recommendedName>
        <fullName evidence="5">F-box domain-containing protein</fullName>
    </recommendedName>
</protein>
<sequence>MNFVPPELLAHILGFVDPHDLVHNCRLVCKNWNQLIIENGSDVWKHKLQHSNSKSLSQFNGVERIRLKLPWYVCYQICLTDPFEKNLLRNSCGHWVPSYYPELDMLQFEHWDLLSDIRDSWIHRYPGGFDPFHQSADFDADFCYRTCFATHLELKKQQTIDLREYGVSRFILDEVQPKIIASEWFSGTENWPHIPGANPEYALKVSLLSSDRQSIIQQKEVLSSAEDWNEDEWKKVSLEFENYGPNVRYVVFYHYAKEDPRNEGLGTKMAGAIIQVALPVLPDLPVELSNIK</sequence>
<dbReference type="GO" id="GO:0036503">
    <property type="term" value="P:ERAD pathway"/>
    <property type="evidence" value="ECO:0007669"/>
    <property type="project" value="TreeGrafter"/>
</dbReference>
<dbReference type="GO" id="GO:0006516">
    <property type="term" value="P:glycoprotein catabolic process"/>
    <property type="evidence" value="ECO:0007669"/>
    <property type="project" value="TreeGrafter"/>
</dbReference>
<reference evidence="3 4" key="1">
    <citation type="submission" date="2024-03" db="EMBL/GenBank/DDBJ databases">
        <title>Adaptation during the transition from Ophiocordyceps entomopathogen to insect associate is accompanied by gene loss and intensified selection.</title>
        <authorList>
            <person name="Ward C.M."/>
            <person name="Onetto C.A."/>
            <person name="Borneman A.R."/>
        </authorList>
    </citation>
    <scope>NUCLEOTIDE SEQUENCE [LARGE SCALE GENOMIC DNA]</scope>
    <source>
        <strain evidence="3">AWRI1</strain>
        <tissue evidence="3">Single Adult Female</tissue>
    </source>
</reference>
<dbReference type="PANTHER" id="PTHR12125">
    <property type="entry name" value="F-BOX ONLY PROTEIN 6-LIKE PROTEIN"/>
    <property type="match status" value="1"/>
</dbReference>
<feature type="domain" description="F-box" evidence="1">
    <location>
        <begin position="1"/>
        <end position="47"/>
    </location>
</feature>
<evidence type="ECO:0000259" key="2">
    <source>
        <dbReference type="PROSITE" id="PS51114"/>
    </source>
</evidence>
<proteinExistence type="predicted"/>
<dbReference type="InterPro" id="IPR036047">
    <property type="entry name" value="F-box-like_dom_sf"/>
</dbReference>
<evidence type="ECO:0008006" key="5">
    <source>
        <dbReference type="Google" id="ProtNLM"/>
    </source>
</evidence>
<dbReference type="Proteomes" id="UP001367676">
    <property type="component" value="Unassembled WGS sequence"/>
</dbReference>
<accession>A0AAN9T5D8</accession>
<comment type="caution">
    <text evidence="3">The sequence shown here is derived from an EMBL/GenBank/DDBJ whole genome shotgun (WGS) entry which is preliminary data.</text>
</comment>
<dbReference type="InterPro" id="IPR007397">
    <property type="entry name" value="F-box-assoc_dom"/>
</dbReference>
<dbReference type="EMBL" id="JBBCAQ010000037">
    <property type="protein sequence ID" value="KAK7574247.1"/>
    <property type="molecule type" value="Genomic_DNA"/>
</dbReference>
<dbReference type="SMART" id="SM01198">
    <property type="entry name" value="FBA"/>
    <property type="match status" value="1"/>
</dbReference>
<dbReference type="Pfam" id="PF12937">
    <property type="entry name" value="F-box-like"/>
    <property type="match status" value="1"/>
</dbReference>
<evidence type="ECO:0000259" key="1">
    <source>
        <dbReference type="PROSITE" id="PS50181"/>
    </source>
</evidence>
<gene>
    <name evidence="3" type="ORF">V9T40_011438</name>
</gene>
<dbReference type="Gene3D" id="2.60.120.260">
    <property type="entry name" value="Galactose-binding domain-like"/>
    <property type="match status" value="1"/>
</dbReference>
<evidence type="ECO:0000313" key="4">
    <source>
        <dbReference type="Proteomes" id="UP001367676"/>
    </source>
</evidence>